<feature type="compositionally biased region" description="Polar residues" evidence="2">
    <location>
        <begin position="1"/>
        <end position="40"/>
    </location>
</feature>
<feature type="compositionally biased region" description="Polar residues" evidence="2">
    <location>
        <begin position="394"/>
        <end position="412"/>
    </location>
</feature>
<dbReference type="OrthoDB" id="3071326at2759"/>
<feature type="compositionally biased region" description="Polar residues" evidence="2">
    <location>
        <begin position="564"/>
        <end position="574"/>
    </location>
</feature>
<keyword evidence="4" id="KW-1185">Reference proteome</keyword>
<name>A0A8H5B5H2_9AGAR</name>
<organism evidence="3 4">
    <name type="scientific">Ephemerocybe angulata</name>
    <dbReference type="NCBI Taxonomy" id="980116"/>
    <lineage>
        <taxon>Eukaryota</taxon>
        <taxon>Fungi</taxon>
        <taxon>Dikarya</taxon>
        <taxon>Basidiomycota</taxon>
        <taxon>Agaricomycotina</taxon>
        <taxon>Agaricomycetes</taxon>
        <taxon>Agaricomycetidae</taxon>
        <taxon>Agaricales</taxon>
        <taxon>Agaricineae</taxon>
        <taxon>Psathyrellaceae</taxon>
        <taxon>Ephemerocybe</taxon>
    </lineage>
</organism>
<feature type="compositionally biased region" description="Basic and acidic residues" evidence="2">
    <location>
        <begin position="585"/>
        <end position="596"/>
    </location>
</feature>
<evidence type="ECO:0000256" key="2">
    <source>
        <dbReference type="SAM" id="MobiDB-lite"/>
    </source>
</evidence>
<feature type="compositionally biased region" description="Low complexity" evidence="2">
    <location>
        <begin position="171"/>
        <end position="182"/>
    </location>
</feature>
<evidence type="ECO:0000313" key="3">
    <source>
        <dbReference type="EMBL" id="KAF5316920.1"/>
    </source>
</evidence>
<proteinExistence type="predicted"/>
<dbReference type="AlphaFoldDB" id="A0A8H5B5H2"/>
<accession>A0A8H5B5H2</accession>
<feature type="compositionally biased region" description="Polar residues" evidence="2">
    <location>
        <begin position="135"/>
        <end position="157"/>
    </location>
</feature>
<feature type="compositionally biased region" description="Low complexity" evidence="2">
    <location>
        <begin position="851"/>
        <end position="877"/>
    </location>
</feature>
<feature type="compositionally biased region" description="Polar residues" evidence="2">
    <location>
        <begin position="1137"/>
        <end position="1149"/>
    </location>
</feature>
<feature type="compositionally biased region" description="Low complexity" evidence="2">
    <location>
        <begin position="1059"/>
        <end position="1071"/>
    </location>
</feature>
<feature type="compositionally biased region" description="Pro residues" evidence="2">
    <location>
        <begin position="799"/>
        <end position="825"/>
    </location>
</feature>
<sequence length="1225" mass="129830">MAQGSMNQGSLPGVNSNSQHLSTNSAHPSSLSGFSFQTIGKQPGLLKRLEDATGHQNGDRRCQLSPSPSPDLEEQLFRPSEHEYDSTPGQQLPSRRNRLLEALAPDASSALDDMYVNGDDVSSSVGANPGPKEAQASSVASPLISRPQSGSTSNGQGYITPRDNLPQARPSSSESNKAKISSAKPGASIVIMKAGSGNCSSASASAALPALHPSVPPTPPPENIPQSATMNSVTQYDSLRNCLAHLQALLDTSAEIDDFTPIRELIQGAKVEFTSVSLASQKAVSLAQKCLALAQDAMSASQESVKVSHSAKMRLESAIQEMERHIETRLEEKKLQRDAFAKQLLALGESIKALEQADRRRAEQAEQEALERERARQIAVNALNQTHHRLPSLTLPSPHNGSSSQGTSSAPVSITPAESKESATMLMLTRAMEEMKGQIATLLKKQAPETHETSPQAAVHPPSQQVASSAAPSSATASQPAADPAPVHPAADPTPAHPAAASRAVAQRTEPVSDPEQIEAELRNKLHKDHKKGIKPSSATPPGSSAPSSVTQPQASHIRRDSQQSRTSSNSTPIKSEFNRGPTKVKIESRDDKVPERVVPPLPTRKPLSSASNMELEYPQMKTSVEPVALKTQPPQIVIPNRNANRSPVKAYVHNNPSSEGSSPVTLHRQGSYPGNLPIVYPEMPTPETSLDSVSNMNIRRGMPLVDVSIKTEPTEGRMPPAPAVQPAGRPPLSVAVHPPIATLSEETSPVDSPTSSISTSATSIRGPNTGKKFKGEGKGKGSQNQNQHRSSTSLSSIAPPPASAQLPPRPPPLQVPVPPVPPTMPTSRAGPATKANSIVVNGRDNSMDLAQASQQAQQAGIQVANPPRQRNNNPTRLGPLNDRGPTLNTNRSYVPPPPGPPRDRTRSPIRRSRDPLPRRGDHYSPQYGSSRRLSRSRSRSPIRPGAPLGRRSRSPIPRRVMMPYRRGSPSRDAPRSPRRRSPTPPPLSAGAGVKRPFSEDKSTASVPPPTRRRLETDNAGAGPSYQHDPPPPPLPLRGGPPTDNRWTEEWSRTADYNGSPSSGSVVSLGSQTSHVADAPAQNPEPQSDNRGPGKLALRLSDADHRNGNGAFAMNHQQNGGNDRGNGNGRDSNPPSQWNSPTMEDTPSLLNRFGNPPANTPQRNAPQSARGNRSGRGGRGGRSGGGGGAGGGGGGSALNNRISSGGAGTSGTSLLDRIGQGRRRR</sequence>
<feature type="compositionally biased region" description="Low complexity" evidence="2">
    <location>
        <begin position="100"/>
        <end position="113"/>
    </location>
</feature>
<reference evidence="3 4" key="1">
    <citation type="journal article" date="2020" name="ISME J.">
        <title>Uncovering the hidden diversity of litter-decomposition mechanisms in mushroom-forming fungi.</title>
        <authorList>
            <person name="Floudas D."/>
            <person name="Bentzer J."/>
            <person name="Ahren D."/>
            <person name="Johansson T."/>
            <person name="Persson P."/>
            <person name="Tunlid A."/>
        </authorList>
    </citation>
    <scope>NUCLEOTIDE SEQUENCE [LARGE SCALE GENOMIC DNA]</scope>
    <source>
        <strain evidence="3 4">CBS 175.51</strain>
    </source>
</reference>
<gene>
    <name evidence="3" type="ORF">D9611_003853</name>
</gene>
<dbReference type="Proteomes" id="UP000541558">
    <property type="component" value="Unassembled WGS sequence"/>
</dbReference>
<feature type="region of interest" description="Disordered" evidence="2">
    <location>
        <begin position="386"/>
        <end position="419"/>
    </location>
</feature>
<protein>
    <submittedName>
        <fullName evidence="3">Uncharacterized protein</fullName>
    </submittedName>
</protein>
<feature type="compositionally biased region" description="Low complexity" evidence="2">
    <location>
        <begin position="748"/>
        <end position="765"/>
    </location>
</feature>
<keyword evidence="1" id="KW-0175">Coiled coil</keyword>
<feature type="compositionally biased region" description="Basic and acidic residues" evidence="2">
    <location>
        <begin position="902"/>
        <end position="923"/>
    </location>
</feature>
<dbReference type="CDD" id="cd22249">
    <property type="entry name" value="UDM1_RNF168_RNF169-like"/>
    <property type="match status" value="1"/>
</dbReference>
<feature type="compositionally biased region" description="Basic and acidic residues" evidence="2">
    <location>
        <begin position="75"/>
        <end position="85"/>
    </location>
</feature>
<feature type="region of interest" description="Disordered" evidence="2">
    <location>
        <begin position="1"/>
        <end position="182"/>
    </location>
</feature>
<feature type="coiled-coil region" evidence="1">
    <location>
        <begin position="312"/>
        <end position="373"/>
    </location>
</feature>
<evidence type="ECO:0000256" key="1">
    <source>
        <dbReference type="SAM" id="Coils"/>
    </source>
</evidence>
<feature type="compositionally biased region" description="Basic and acidic residues" evidence="2">
    <location>
        <begin position="47"/>
        <end position="62"/>
    </location>
</feature>
<feature type="compositionally biased region" description="Low complexity" evidence="2">
    <location>
        <begin position="461"/>
        <end position="506"/>
    </location>
</feature>
<feature type="region of interest" description="Disordered" evidence="2">
    <location>
        <begin position="445"/>
        <end position="515"/>
    </location>
</feature>
<feature type="region of interest" description="Disordered" evidence="2">
    <location>
        <begin position="528"/>
        <end position="614"/>
    </location>
</feature>
<evidence type="ECO:0000313" key="4">
    <source>
        <dbReference type="Proteomes" id="UP000541558"/>
    </source>
</evidence>
<feature type="region of interest" description="Disordered" evidence="2">
    <location>
        <begin position="713"/>
        <end position="1225"/>
    </location>
</feature>
<feature type="compositionally biased region" description="Gly residues" evidence="2">
    <location>
        <begin position="1174"/>
        <end position="1196"/>
    </location>
</feature>
<dbReference type="EMBL" id="JAACJK010000219">
    <property type="protein sequence ID" value="KAF5316920.1"/>
    <property type="molecule type" value="Genomic_DNA"/>
</dbReference>
<comment type="caution">
    <text evidence="3">The sequence shown here is derived from an EMBL/GenBank/DDBJ whole genome shotgun (WGS) entry which is preliminary data.</text>
</comment>
<feature type="compositionally biased region" description="Low complexity" evidence="2">
    <location>
        <begin position="536"/>
        <end position="549"/>
    </location>
</feature>